<feature type="compositionally biased region" description="Low complexity" evidence="3">
    <location>
        <begin position="1192"/>
        <end position="1203"/>
    </location>
</feature>
<keyword evidence="2" id="KW-0175">Coiled coil</keyword>
<evidence type="ECO:0000256" key="1">
    <source>
        <dbReference type="ARBA" id="ARBA00008878"/>
    </source>
</evidence>
<name>A0A6G1GSF5_9PEZI</name>
<organism evidence="8 9">
    <name type="scientific">Aulographum hederae CBS 113979</name>
    <dbReference type="NCBI Taxonomy" id="1176131"/>
    <lineage>
        <taxon>Eukaryota</taxon>
        <taxon>Fungi</taxon>
        <taxon>Dikarya</taxon>
        <taxon>Ascomycota</taxon>
        <taxon>Pezizomycotina</taxon>
        <taxon>Dothideomycetes</taxon>
        <taxon>Pleosporomycetidae</taxon>
        <taxon>Aulographales</taxon>
        <taxon>Aulographaceae</taxon>
    </lineage>
</organism>
<evidence type="ECO:0000259" key="7">
    <source>
        <dbReference type="SMART" id="SM01310"/>
    </source>
</evidence>
<dbReference type="SMART" id="SM01303">
    <property type="entry name" value="RasGEF_N_2"/>
    <property type="match status" value="1"/>
</dbReference>
<feature type="domain" description="REM-1" evidence="4">
    <location>
        <begin position="87"/>
        <end position="156"/>
    </location>
</feature>
<protein>
    <recommendedName>
        <fullName evidence="10">Cytosolic regulator pianissimo</fullName>
    </recommendedName>
</protein>
<evidence type="ECO:0000259" key="4">
    <source>
        <dbReference type="SMART" id="SM00742"/>
    </source>
</evidence>
<dbReference type="InterPro" id="IPR011072">
    <property type="entry name" value="HR1_rho-bd"/>
</dbReference>
<reference evidence="8" key="1">
    <citation type="journal article" date="2020" name="Stud. Mycol.">
        <title>101 Dothideomycetes genomes: a test case for predicting lifestyles and emergence of pathogens.</title>
        <authorList>
            <person name="Haridas S."/>
            <person name="Albert R."/>
            <person name="Binder M."/>
            <person name="Bloem J."/>
            <person name="Labutti K."/>
            <person name="Salamov A."/>
            <person name="Andreopoulos B."/>
            <person name="Baker S."/>
            <person name="Barry K."/>
            <person name="Bills G."/>
            <person name="Bluhm B."/>
            <person name="Cannon C."/>
            <person name="Castanera R."/>
            <person name="Culley D."/>
            <person name="Daum C."/>
            <person name="Ezra D."/>
            <person name="Gonzalez J."/>
            <person name="Henrissat B."/>
            <person name="Kuo A."/>
            <person name="Liang C."/>
            <person name="Lipzen A."/>
            <person name="Lutzoni F."/>
            <person name="Magnuson J."/>
            <person name="Mondo S."/>
            <person name="Nolan M."/>
            <person name="Ohm R."/>
            <person name="Pangilinan J."/>
            <person name="Park H.-J."/>
            <person name="Ramirez L."/>
            <person name="Alfaro M."/>
            <person name="Sun H."/>
            <person name="Tritt A."/>
            <person name="Yoshinaga Y."/>
            <person name="Zwiers L.-H."/>
            <person name="Turgeon B."/>
            <person name="Goodwin S."/>
            <person name="Spatafora J."/>
            <person name="Crous P."/>
            <person name="Grigoriev I."/>
        </authorList>
    </citation>
    <scope>NUCLEOTIDE SEQUENCE</scope>
    <source>
        <strain evidence="8">CBS 113979</strain>
    </source>
</reference>
<dbReference type="Pfam" id="PF02185">
    <property type="entry name" value="HR1"/>
    <property type="match status" value="1"/>
</dbReference>
<dbReference type="GO" id="GO:0038203">
    <property type="term" value="P:TORC2 signaling"/>
    <property type="evidence" value="ECO:0007669"/>
    <property type="project" value="TreeGrafter"/>
</dbReference>
<feature type="compositionally biased region" description="Polar residues" evidence="3">
    <location>
        <begin position="51"/>
        <end position="63"/>
    </location>
</feature>
<dbReference type="Pfam" id="PF14664">
    <property type="entry name" value="RICTOR_N"/>
    <property type="match status" value="1"/>
</dbReference>
<dbReference type="OrthoDB" id="271111at2759"/>
<comment type="similarity">
    <text evidence="1">Belongs to the RICTOR family.</text>
</comment>
<feature type="region of interest" description="Disordered" evidence="3">
    <location>
        <begin position="177"/>
        <end position="198"/>
    </location>
</feature>
<dbReference type="InterPro" id="IPR036274">
    <property type="entry name" value="HR1_rpt_sf"/>
</dbReference>
<dbReference type="Pfam" id="PF14668">
    <property type="entry name" value="RICTOR_V"/>
    <property type="match status" value="1"/>
</dbReference>
<keyword evidence="9" id="KW-1185">Reference proteome</keyword>
<evidence type="ECO:0000256" key="3">
    <source>
        <dbReference type="SAM" id="MobiDB-lite"/>
    </source>
</evidence>
<proteinExistence type="inferred from homology"/>
<dbReference type="Gene3D" id="1.10.287.160">
    <property type="entry name" value="HR1 repeat"/>
    <property type="match status" value="1"/>
</dbReference>
<dbReference type="SMART" id="SM01310">
    <property type="entry name" value="RICTOR_V"/>
    <property type="match status" value="1"/>
</dbReference>
<feature type="region of interest" description="Disordered" evidence="3">
    <location>
        <begin position="1"/>
        <end position="86"/>
    </location>
</feature>
<dbReference type="PANTHER" id="PTHR13298">
    <property type="entry name" value="CYTOSOLIC REGULATOR PIANISSIMO"/>
    <property type="match status" value="1"/>
</dbReference>
<feature type="region of interest" description="Disordered" evidence="3">
    <location>
        <begin position="1278"/>
        <end position="1298"/>
    </location>
</feature>
<dbReference type="InterPro" id="IPR028267">
    <property type="entry name" value="Pianissimo_N"/>
</dbReference>
<dbReference type="Proteomes" id="UP000800041">
    <property type="component" value="Unassembled WGS sequence"/>
</dbReference>
<dbReference type="InterPro" id="IPR016024">
    <property type="entry name" value="ARM-type_fold"/>
</dbReference>
<evidence type="ECO:0000259" key="5">
    <source>
        <dbReference type="SMART" id="SM01307"/>
    </source>
</evidence>
<dbReference type="InterPro" id="IPR029453">
    <property type="entry name" value="Rictor_IV"/>
</dbReference>
<dbReference type="SUPFAM" id="SSF48371">
    <property type="entry name" value="ARM repeat"/>
    <property type="match status" value="1"/>
</dbReference>
<dbReference type="SMART" id="SM00742">
    <property type="entry name" value="Hr1"/>
    <property type="match status" value="1"/>
</dbReference>
<gene>
    <name evidence="8" type="ORF">K402DRAFT_338086</name>
</gene>
<evidence type="ECO:0000256" key="2">
    <source>
        <dbReference type="SAM" id="Coils"/>
    </source>
</evidence>
<dbReference type="InterPro" id="IPR029451">
    <property type="entry name" value="RICTOR_M"/>
</dbReference>
<dbReference type="SUPFAM" id="SSF46585">
    <property type="entry name" value="HR1 repeat"/>
    <property type="match status" value="1"/>
</dbReference>
<feature type="compositionally biased region" description="Low complexity" evidence="3">
    <location>
        <begin position="27"/>
        <end position="41"/>
    </location>
</feature>
<evidence type="ECO:0000313" key="8">
    <source>
        <dbReference type="EMBL" id="KAF1983742.1"/>
    </source>
</evidence>
<feature type="compositionally biased region" description="Polar residues" evidence="3">
    <location>
        <begin position="1"/>
        <end position="12"/>
    </location>
</feature>
<dbReference type="GO" id="GO:0031932">
    <property type="term" value="C:TORC2 complex"/>
    <property type="evidence" value="ECO:0007669"/>
    <property type="project" value="InterPro"/>
</dbReference>
<feature type="domain" description="Rapamycin-insensitive companion of mTOR" evidence="7">
    <location>
        <begin position="1074"/>
        <end position="1146"/>
    </location>
</feature>
<dbReference type="SMART" id="SM01308">
    <property type="entry name" value="RICTOR_N"/>
    <property type="match status" value="1"/>
</dbReference>
<evidence type="ECO:0000259" key="6">
    <source>
        <dbReference type="SMART" id="SM01308"/>
    </source>
</evidence>
<dbReference type="Pfam" id="PF14663">
    <property type="entry name" value="RasGEF_N_2"/>
    <property type="match status" value="1"/>
</dbReference>
<evidence type="ECO:0008006" key="10">
    <source>
        <dbReference type="Google" id="ProtNLM"/>
    </source>
</evidence>
<dbReference type="InterPro" id="IPR029452">
    <property type="entry name" value="RICTOR_V"/>
</dbReference>
<accession>A0A6G1GSF5</accession>
<dbReference type="SMART" id="SM01307">
    <property type="entry name" value="RICTOR_M"/>
    <property type="match status" value="1"/>
</dbReference>
<feature type="compositionally biased region" description="Polar residues" evidence="3">
    <location>
        <begin position="71"/>
        <end position="86"/>
    </location>
</feature>
<feature type="domain" description="Rapamycin-insensitive companion of mTOR N-terminal" evidence="6">
    <location>
        <begin position="222"/>
        <end position="587"/>
    </location>
</feature>
<evidence type="ECO:0000313" key="9">
    <source>
        <dbReference type="Proteomes" id="UP000800041"/>
    </source>
</evidence>
<feature type="coiled-coil region" evidence="2">
    <location>
        <begin position="118"/>
        <end position="145"/>
    </location>
</feature>
<dbReference type="EMBL" id="ML977173">
    <property type="protein sequence ID" value="KAF1983742.1"/>
    <property type="molecule type" value="Genomic_DNA"/>
</dbReference>
<feature type="domain" description="Rapamycin-insensitive companion of mTOR middle" evidence="5">
    <location>
        <begin position="664"/>
        <end position="888"/>
    </location>
</feature>
<dbReference type="InterPro" id="IPR028268">
    <property type="entry name" value="Pianissimo_fam"/>
</dbReference>
<feature type="region of interest" description="Disordered" evidence="3">
    <location>
        <begin position="1176"/>
        <end position="1203"/>
    </location>
</feature>
<sequence>MSTQVDTPSNEPSALLQPSRVGRDGRSLSSNSVALSSRSQSFAVSGPPPGSFSSDLKSTFSRSETPRPDLSTYSSYAVEDSTTTTEQRQAALRDKIEKETKIKKGTENLLEALNTKNAKQVKDQKVKVEAELNTSNRKIAQLQQGLQDEIQRSRETANTNNANGNRLSFLFRSAPGKSYSQQDVDRDYVSDNSEPETESPTFVLAEILQALEAEEMQPEYYVDQTNRLVELFKRHPTLKYDLVWSEFGLRMQLMLLSDSREVVAGGWRAMRYVITDRKSLQTIRAHHTDYLVILSLVKESKASVEREQALKFVRAFLDVKDGVEEISLSVARMVVALAEHNDDRLKAISILTLAEILVRDPALLVAAGGIGTLSDALGESNYHAAQSLTGAFLYLLDLPGRRRFLRSGYELEIPFATFTESPVGHAHEDKLKTNAKVISALLKTWPGLITLARNDFLALRSLMQSLYIPIINVRNALLELITDVLRIKAPSWSSSFLAGRRLTTYARVTNLKEAEKKPEHLNHETEDETDHRDLVEHFTAVVLAALLHSGLLEALLHAEEEPLSIALKRKSTLVLGEVLRLASDLLPDSWSAKLQVLPQLLRNASRFGLEDRFVATGTIYQVDSVNRTLQRSEPIHPQIARPMVMSEPEKPQSSEQTNTQARQVDEETFRRMMLESNVAATGNFIKWRWDVILQIIDGPLLNAKRLEEAMKATRFIGRLDSFYRPLKHKFSDIKNTKPNQRYIRIGCALMRCLLQNPDGVRYLATCKILPQLAEHLAHYDRMSGITSESLLFTRDRLSETLAGGYFALLGAISSDPKGMVILERWRFFNIFYHIIEIPDRDDLIKALLSGMDYSLEGHLRIIISKAMTSCSKEIRMFSTRILRKYATRGVSPSQSHKGVAEWAIRLLANQLYDPEIEVCEVAIKILEEACNQKASLEYVVKCRPALDHLGEIGAPLLLRFLSSSVGYHYLDGLDYITREMDDWFHARNDTYVALVEASLARALADMPDKTQQQHSIFDDGLPEYTDYGVVPPHFYRELARTAEGSNLLAQSGHFDAFVNNIREFGMEDEDTETIVKVKGCLWAVGNVGSMELGAPFLERTSVVKLIVDIAEQSEVMTMRGTAFFVLGLVSRSLHGQEILYELGWDGAVDVRGDSLGFCLPSDFTKLFSIKPWASSSVERPRGRGHSGSDAKPTSTSSQDDPTTARILKHVKDLGNTVLAKRAAGDLHAIKVKRPPAFQSPGVLHKVMGILESHHFRLPMRRFVIDLFDKRVMRRIVLEEDDSSEEEVESEEDNGEESD</sequence>
<dbReference type="Pfam" id="PF14666">
    <property type="entry name" value="RICTOR_M"/>
    <property type="match status" value="1"/>
</dbReference>
<dbReference type="PANTHER" id="PTHR13298:SF11">
    <property type="entry name" value="RAPAMYCIN-INSENSITIVE COMPANION OF MTOR"/>
    <property type="match status" value="1"/>
</dbReference>